<gene>
    <name evidence="1" type="ORF">BTN82_10260</name>
</gene>
<dbReference type="AlphaFoldDB" id="A0A1Q8ERH5"/>
<protein>
    <submittedName>
        <fullName evidence="1">Addiction module antitoxin RelB</fullName>
    </submittedName>
</protein>
<name>A0A1Q8ERH5_9PSED</name>
<dbReference type="InterPro" id="IPR014056">
    <property type="entry name" value="TypeIITA-like_toxin_pred"/>
</dbReference>
<dbReference type="PANTHER" id="PTHR41791:SF1">
    <property type="entry name" value="SSL7039 PROTEIN"/>
    <property type="match status" value="1"/>
</dbReference>
<proteinExistence type="predicted"/>
<organism evidence="1 2">
    <name type="scientific">Pseudomonas chlororaphis</name>
    <dbReference type="NCBI Taxonomy" id="587753"/>
    <lineage>
        <taxon>Bacteria</taxon>
        <taxon>Pseudomonadati</taxon>
        <taxon>Pseudomonadota</taxon>
        <taxon>Gammaproteobacteria</taxon>
        <taxon>Pseudomonadales</taxon>
        <taxon>Pseudomonadaceae</taxon>
        <taxon>Pseudomonas</taxon>
    </lineage>
</organism>
<sequence>MDYEILQTTVFARWHTTLRDLRARIAIARRIERASAGNLGDVKNLGGGLSQMRVDTGPGYRVYFTVRGRTLIVLLLGGDKSTQPADIDQARVLAKEF</sequence>
<dbReference type="EMBL" id="MSCT01000009">
    <property type="protein sequence ID" value="OLF54389.1"/>
    <property type="molecule type" value="Genomic_DNA"/>
</dbReference>
<dbReference type="RefSeq" id="WP_075119012.1">
    <property type="nucleotide sequence ID" value="NZ_MSCT01000009.1"/>
</dbReference>
<evidence type="ECO:0000313" key="2">
    <source>
        <dbReference type="Proteomes" id="UP000185578"/>
    </source>
</evidence>
<comment type="caution">
    <text evidence="1">The sequence shown here is derived from an EMBL/GenBank/DDBJ whole genome shotgun (WGS) entry which is preliminary data.</text>
</comment>
<evidence type="ECO:0000313" key="1">
    <source>
        <dbReference type="EMBL" id="OLF54389.1"/>
    </source>
</evidence>
<dbReference type="PANTHER" id="PTHR41791">
    <property type="entry name" value="SSL7039 PROTEIN"/>
    <property type="match status" value="1"/>
</dbReference>
<dbReference type="Proteomes" id="UP000185578">
    <property type="component" value="Unassembled WGS sequence"/>
</dbReference>
<dbReference type="PIRSF" id="PIRSF028744">
    <property type="entry name" value="Addict_mod_HI1419"/>
    <property type="match status" value="1"/>
</dbReference>
<accession>A0A1Q8ERH5</accession>
<dbReference type="NCBIfam" id="TIGR02683">
    <property type="entry name" value="upstrm_HI1419"/>
    <property type="match status" value="1"/>
</dbReference>
<reference evidence="1 2" key="1">
    <citation type="submission" date="2016-12" db="EMBL/GenBank/DDBJ databases">
        <authorList>
            <person name="Song W.-J."/>
            <person name="Kurnit D.M."/>
        </authorList>
    </citation>
    <scope>NUCLEOTIDE SEQUENCE [LARGE SCALE GENOMIC DNA]</scope>
    <source>
        <strain evidence="1 2">PCL1601</strain>
    </source>
</reference>
<dbReference type="OrthoDB" id="9800258at2"/>